<dbReference type="Pfam" id="PF00924">
    <property type="entry name" value="MS_channel_2nd"/>
    <property type="match status" value="1"/>
</dbReference>
<keyword evidence="3 5" id="KW-1133">Transmembrane helix</keyword>
<feature type="transmembrane region" description="Helical" evidence="5">
    <location>
        <begin position="126"/>
        <end position="147"/>
    </location>
</feature>
<dbReference type="SUPFAM" id="SSF50182">
    <property type="entry name" value="Sm-like ribonucleoproteins"/>
    <property type="match status" value="1"/>
</dbReference>
<evidence type="ECO:0000256" key="3">
    <source>
        <dbReference type="ARBA" id="ARBA00022989"/>
    </source>
</evidence>
<protein>
    <submittedName>
        <fullName evidence="7">Mechanosensitive ion channel</fullName>
    </submittedName>
</protein>
<reference evidence="8" key="1">
    <citation type="submission" date="2016-10" db="EMBL/GenBank/DDBJ databases">
        <authorList>
            <person name="Varghese N."/>
            <person name="Submissions S."/>
        </authorList>
    </citation>
    <scope>NUCLEOTIDE SEQUENCE [LARGE SCALE GENOMIC DNA]</scope>
    <source>
        <strain evidence="8">DSM 45245</strain>
    </source>
</reference>
<dbReference type="EMBL" id="FNPH01000004">
    <property type="protein sequence ID" value="SDY94037.1"/>
    <property type="molecule type" value="Genomic_DNA"/>
</dbReference>
<comment type="subcellular location">
    <subcellularLocation>
        <location evidence="1">Membrane</location>
    </subcellularLocation>
</comment>
<feature type="domain" description="Mechanosensitive ion channel MscS" evidence="6">
    <location>
        <begin position="180"/>
        <end position="241"/>
    </location>
</feature>
<dbReference type="PANTHER" id="PTHR30566">
    <property type="entry name" value="YNAI-RELATED MECHANOSENSITIVE ION CHANNEL"/>
    <property type="match status" value="1"/>
</dbReference>
<evidence type="ECO:0000256" key="1">
    <source>
        <dbReference type="ARBA" id="ARBA00004370"/>
    </source>
</evidence>
<dbReference type="GO" id="GO:0016020">
    <property type="term" value="C:membrane"/>
    <property type="evidence" value="ECO:0007669"/>
    <property type="project" value="UniProtKB-SubCell"/>
</dbReference>
<gene>
    <name evidence="7" type="ORF">SAMN05444365_104238</name>
</gene>
<dbReference type="AlphaFoldDB" id="A0A1H3NYT5"/>
<evidence type="ECO:0000313" key="7">
    <source>
        <dbReference type="EMBL" id="SDY94037.1"/>
    </source>
</evidence>
<evidence type="ECO:0000256" key="2">
    <source>
        <dbReference type="ARBA" id="ARBA00022692"/>
    </source>
</evidence>
<dbReference type="Gene3D" id="2.30.30.60">
    <property type="match status" value="1"/>
</dbReference>
<evidence type="ECO:0000313" key="8">
    <source>
        <dbReference type="Proteomes" id="UP000242415"/>
    </source>
</evidence>
<evidence type="ECO:0000256" key="4">
    <source>
        <dbReference type="ARBA" id="ARBA00023136"/>
    </source>
</evidence>
<accession>A0A1H3NYT5</accession>
<keyword evidence="4 5" id="KW-0472">Membrane</keyword>
<feature type="transmembrane region" description="Helical" evidence="5">
    <location>
        <begin position="75"/>
        <end position="93"/>
    </location>
</feature>
<keyword evidence="2 5" id="KW-0812">Transmembrane</keyword>
<dbReference type="Gene3D" id="1.10.287.1260">
    <property type="match status" value="1"/>
</dbReference>
<sequence length="340" mass="38180">MIANALVLVTVTAGALLVGKLIGWILLWAAKHSRHEFYLQETKQRCQNGINAVAVTGALYFALPATAGPLARHGLLRHILLIALIASVGWLVLKKLRAAEEALFTRYPADVPEFRRARRARTKLQVIRRLTAILTVVFTVGAVLMTIPQVRQLGSTLLTSAGLLGIIISIAGQSTLAPAAAGIQITFSDSLRVDDIVVVDGEWGRIEQIRLTHVVLRAWDDRRLILPTTYFTTKSYQNWTRFDTPILATVELQLDYTARLQDVRTETQRIIEMSPFWDRQHWQVQMIDVSPPATTVRVSVSAADGPNAWNLRCELREGLITYLRDVHPQWIPRIRNAYQP</sequence>
<keyword evidence="8" id="KW-1185">Reference proteome</keyword>
<name>A0A1H3NYT5_9ACTN</name>
<feature type="transmembrane region" description="Helical" evidence="5">
    <location>
        <begin position="6"/>
        <end position="29"/>
    </location>
</feature>
<dbReference type="RefSeq" id="WP_175543624.1">
    <property type="nucleotide sequence ID" value="NZ_FNPH01000004.1"/>
</dbReference>
<feature type="transmembrane region" description="Helical" evidence="5">
    <location>
        <begin position="50"/>
        <end position="69"/>
    </location>
</feature>
<dbReference type="Proteomes" id="UP000242415">
    <property type="component" value="Unassembled WGS sequence"/>
</dbReference>
<proteinExistence type="predicted"/>
<dbReference type="GO" id="GO:0055085">
    <property type="term" value="P:transmembrane transport"/>
    <property type="evidence" value="ECO:0007669"/>
    <property type="project" value="InterPro"/>
</dbReference>
<evidence type="ECO:0000259" key="6">
    <source>
        <dbReference type="Pfam" id="PF00924"/>
    </source>
</evidence>
<evidence type="ECO:0000256" key="5">
    <source>
        <dbReference type="SAM" id="Phobius"/>
    </source>
</evidence>
<organism evidence="7 8">
    <name type="scientific">Micromonospora pattaloongensis</name>
    <dbReference type="NCBI Taxonomy" id="405436"/>
    <lineage>
        <taxon>Bacteria</taxon>
        <taxon>Bacillati</taxon>
        <taxon>Actinomycetota</taxon>
        <taxon>Actinomycetes</taxon>
        <taxon>Micromonosporales</taxon>
        <taxon>Micromonosporaceae</taxon>
        <taxon>Micromonospora</taxon>
    </lineage>
</organism>
<dbReference type="STRING" id="405436.SAMN05444365_104238"/>
<dbReference type="InterPro" id="IPR006685">
    <property type="entry name" value="MscS_channel_2nd"/>
</dbReference>
<dbReference type="InterPro" id="IPR010920">
    <property type="entry name" value="LSM_dom_sf"/>
</dbReference>
<dbReference type="PANTHER" id="PTHR30566:SF25">
    <property type="entry name" value="INNER MEMBRANE PROTEIN"/>
    <property type="match status" value="1"/>
</dbReference>
<dbReference type="InterPro" id="IPR023408">
    <property type="entry name" value="MscS_beta-dom_sf"/>
</dbReference>